<proteinExistence type="predicted"/>
<keyword evidence="3" id="KW-1185">Reference proteome</keyword>
<organism evidence="2 3">
    <name type="scientific">Sphagnum troendelagicum</name>
    <dbReference type="NCBI Taxonomy" id="128251"/>
    <lineage>
        <taxon>Eukaryota</taxon>
        <taxon>Viridiplantae</taxon>
        <taxon>Streptophyta</taxon>
        <taxon>Embryophyta</taxon>
        <taxon>Bryophyta</taxon>
        <taxon>Sphagnophytina</taxon>
        <taxon>Sphagnopsida</taxon>
        <taxon>Sphagnales</taxon>
        <taxon>Sphagnaceae</taxon>
        <taxon>Sphagnum</taxon>
    </lineage>
</organism>
<reference evidence="2" key="1">
    <citation type="submission" date="2024-02" db="EMBL/GenBank/DDBJ databases">
        <authorList>
            <consortium name="ELIXIR-Norway"/>
            <consortium name="Elixir Norway"/>
        </authorList>
    </citation>
    <scope>NUCLEOTIDE SEQUENCE</scope>
</reference>
<accession>A0ABP0U7V9</accession>
<gene>
    <name evidence="2" type="ORF">CSSPTR1EN2_LOCUS12087</name>
</gene>
<evidence type="ECO:0000256" key="1">
    <source>
        <dbReference type="SAM" id="Phobius"/>
    </source>
</evidence>
<keyword evidence="1" id="KW-1133">Transmembrane helix</keyword>
<evidence type="ECO:0000313" key="2">
    <source>
        <dbReference type="EMBL" id="CAK9214149.1"/>
    </source>
</evidence>
<sequence>MRRQQRGPPASLVTRTADWVSSMLRNAEFEILFVLFFVIAFLLFKDLTARPEYNQILSKKGQEAGSSLF</sequence>
<name>A0ABP0U7V9_9BRYO</name>
<dbReference type="PANTHER" id="PTHR37223">
    <property type="entry name" value="OS08G0528601 PROTEIN"/>
    <property type="match status" value="1"/>
</dbReference>
<keyword evidence="1" id="KW-0812">Transmembrane</keyword>
<feature type="transmembrane region" description="Helical" evidence="1">
    <location>
        <begin position="27"/>
        <end position="44"/>
    </location>
</feature>
<evidence type="ECO:0000313" key="3">
    <source>
        <dbReference type="Proteomes" id="UP001497512"/>
    </source>
</evidence>
<protein>
    <submittedName>
        <fullName evidence="2">Uncharacterized protein</fullName>
    </submittedName>
</protein>
<dbReference type="Proteomes" id="UP001497512">
    <property type="component" value="Chromosome 2"/>
</dbReference>
<dbReference type="PANTHER" id="PTHR37223:SF1">
    <property type="entry name" value="OS08G0528601 PROTEIN"/>
    <property type="match status" value="1"/>
</dbReference>
<dbReference type="EMBL" id="OZ019894">
    <property type="protein sequence ID" value="CAK9214149.1"/>
    <property type="molecule type" value="Genomic_DNA"/>
</dbReference>
<keyword evidence="1" id="KW-0472">Membrane</keyword>